<name>A0A6J4TH31_9SPHN</name>
<dbReference type="EMBL" id="CADCWD010000015">
    <property type="protein sequence ID" value="CAA9523119.1"/>
    <property type="molecule type" value="Genomic_DNA"/>
</dbReference>
<feature type="region of interest" description="Disordered" evidence="1">
    <location>
        <begin position="110"/>
        <end position="148"/>
    </location>
</feature>
<evidence type="ECO:0000256" key="1">
    <source>
        <dbReference type="SAM" id="MobiDB-lite"/>
    </source>
</evidence>
<feature type="non-terminal residue" evidence="2">
    <location>
        <position position="162"/>
    </location>
</feature>
<accession>A0A6J4TH31</accession>
<gene>
    <name evidence="2" type="ORF">AVDCRST_MAG23-372</name>
</gene>
<reference evidence="2" key="1">
    <citation type="submission" date="2020-02" db="EMBL/GenBank/DDBJ databases">
        <authorList>
            <person name="Meier V. D."/>
        </authorList>
    </citation>
    <scope>NUCLEOTIDE SEQUENCE</scope>
    <source>
        <strain evidence="2">AVDCRST_MAG23</strain>
    </source>
</reference>
<feature type="compositionally biased region" description="Basic and acidic residues" evidence="1">
    <location>
        <begin position="38"/>
        <end position="55"/>
    </location>
</feature>
<protein>
    <submittedName>
        <fullName evidence="2">Uncharacterized protein</fullName>
    </submittedName>
</protein>
<feature type="region of interest" description="Disordered" evidence="1">
    <location>
        <begin position="1"/>
        <end position="75"/>
    </location>
</feature>
<organism evidence="2">
    <name type="scientific">uncultured Sphingosinicella sp</name>
    <dbReference type="NCBI Taxonomy" id="478748"/>
    <lineage>
        <taxon>Bacteria</taxon>
        <taxon>Pseudomonadati</taxon>
        <taxon>Pseudomonadota</taxon>
        <taxon>Alphaproteobacteria</taxon>
        <taxon>Sphingomonadales</taxon>
        <taxon>Sphingosinicellaceae</taxon>
        <taxon>Sphingosinicella</taxon>
        <taxon>environmental samples</taxon>
    </lineage>
</organism>
<feature type="non-terminal residue" evidence="2">
    <location>
        <position position="1"/>
    </location>
</feature>
<feature type="compositionally biased region" description="Basic and acidic residues" evidence="1">
    <location>
        <begin position="135"/>
        <end position="148"/>
    </location>
</feature>
<feature type="compositionally biased region" description="Basic residues" evidence="1">
    <location>
        <begin position="56"/>
        <end position="67"/>
    </location>
</feature>
<feature type="compositionally biased region" description="Low complexity" evidence="1">
    <location>
        <begin position="12"/>
        <end position="25"/>
    </location>
</feature>
<sequence length="162" mass="17956">DRASHPSPAAPPRASRGPPGASRGALEQASDDLLVRTAAREYRSDPRVAGGDDRLHARRERRLRRGLWRQDDRQDRRLSAARLRLHPLAGLLGLGPRLGSYDGLPRPCLHTAGRQPPDRGHRPPQPAVRPAGDALRLRRDRPGERDLEHTSACATASILRWI</sequence>
<dbReference type="AlphaFoldDB" id="A0A6J4TH31"/>
<evidence type="ECO:0000313" key="2">
    <source>
        <dbReference type="EMBL" id="CAA9523119.1"/>
    </source>
</evidence>
<proteinExistence type="predicted"/>